<dbReference type="NCBIfam" id="TIGR02727">
    <property type="entry name" value="MTHFS_bact"/>
    <property type="match status" value="1"/>
</dbReference>
<dbReference type="GO" id="GO:0030272">
    <property type="term" value="F:5-formyltetrahydrofolate cyclo-ligase activity"/>
    <property type="evidence" value="ECO:0007669"/>
    <property type="project" value="UniProtKB-EC"/>
</dbReference>
<proteinExistence type="inferred from homology"/>
<dbReference type="Gene3D" id="3.40.50.10420">
    <property type="entry name" value="NagB/RpiA/CoA transferase-like"/>
    <property type="match status" value="1"/>
</dbReference>
<dbReference type="PANTHER" id="PTHR23407:SF1">
    <property type="entry name" value="5-FORMYLTETRAHYDROFOLATE CYCLO-LIGASE"/>
    <property type="match status" value="1"/>
</dbReference>
<accession>A0ABV8QP17</accession>
<keyword evidence="4" id="KW-0460">Magnesium</keyword>
<gene>
    <name evidence="5" type="ORF">ACFOWM_01330</name>
</gene>
<dbReference type="InterPro" id="IPR037171">
    <property type="entry name" value="NagB/RpiA_transferase-like"/>
</dbReference>
<dbReference type="Proteomes" id="UP001595907">
    <property type="component" value="Unassembled WGS sequence"/>
</dbReference>
<keyword evidence="3 4" id="KW-0067">ATP-binding</keyword>
<comment type="catalytic activity">
    <reaction evidence="4">
        <text>(6S)-5-formyl-5,6,7,8-tetrahydrofolate + ATP = (6R)-5,10-methenyltetrahydrofolate + ADP + phosphate</text>
        <dbReference type="Rhea" id="RHEA:10488"/>
        <dbReference type="ChEBI" id="CHEBI:30616"/>
        <dbReference type="ChEBI" id="CHEBI:43474"/>
        <dbReference type="ChEBI" id="CHEBI:57455"/>
        <dbReference type="ChEBI" id="CHEBI:57457"/>
        <dbReference type="ChEBI" id="CHEBI:456216"/>
        <dbReference type="EC" id="6.3.3.2"/>
    </reaction>
</comment>
<dbReference type="EC" id="6.3.3.2" evidence="4"/>
<dbReference type="PANTHER" id="PTHR23407">
    <property type="entry name" value="ATPASE INHIBITOR/5-FORMYLTETRAHYDROFOLATE CYCLO-LIGASE"/>
    <property type="match status" value="1"/>
</dbReference>
<comment type="similarity">
    <text evidence="1 4">Belongs to the 5-formyltetrahydrofolate cyclo-ligase family.</text>
</comment>
<evidence type="ECO:0000256" key="2">
    <source>
        <dbReference type="ARBA" id="ARBA00022741"/>
    </source>
</evidence>
<dbReference type="EMBL" id="JBHSCZ010000001">
    <property type="protein sequence ID" value="MFC4261506.1"/>
    <property type="molecule type" value="Genomic_DNA"/>
</dbReference>
<dbReference type="RefSeq" id="WP_379705979.1">
    <property type="nucleotide sequence ID" value="NZ_JBHSCZ010000001.1"/>
</dbReference>
<reference evidence="6" key="1">
    <citation type="journal article" date="2019" name="Int. J. Syst. Evol. Microbiol.">
        <title>The Global Catalogue of Microorganisms (GCM) 10K type strain sequencing project: providing services to taxonomists for standard genome sequencing and annotation.</title>
        <authorList>
            <consortium name="The Broad Institute Genomics Platform"/>
            <consortium name="The Broad Institute Genome Sequencing Center for Infectious Disease"/>
            <person name="Wu L."/>
            <person name="Ma J."/>
        </authorList>
    </citation>
    <scope>NUCLEOTIDE SEQUENCE [LARGE SCALE GENOMIC DNA]</scope>
    <source>
        <strain evidence="6">CECT 8289</strain>
    </source>
</reference>
<keyword evidence="4" id="KW-0479">Metal-binding</keyword>
<dbReference type="Pfam" id="PF01812">
    <property type="entry name" value="5-FTHF_cyc-lig"/>
    <property type="match status" value="1"/>
</dbReference>
<dbReference type="SUPFAM" id="SSF100950">
    <property type="entry name" value="NagB/RpiA/CoA transferase-like"/>
    <property type="match status" value="1"/>
</dbReference>
<dbReference type="PIRSF" id="PIRSF006806">
    <property type="entry name" value="FTHF_cligase"/>
    <property type="match status" value="1"/>
</dbReference>
<evidence type="ECO:0000256" key="4">
    <source>
        <dbReference type="RuleBase" id="RU361279"/>
    </source>
</evidence>
<name>A0ABV8QP17_9BACT</name>
<protein>
    <recommendedName>
        <fullName evidence="4">5-formyltetrahydrofolate cyclo-ligase</fullName>
        <ecNumber evidence="4">6.3.3.2</ecNumber>
    </recommendedName>
</protein>
<evidence type="ECO:0000313" key="6">
    <source>
        <dbReference type="Proteomes" id="UP001595907"/>
    </source>
</evidence>
<dbReference type="InterPro" id="IPR002698">
    <property type="entry name" value="FTHF_cligase"/>
</dbReference>
<evidence type="ECO:0000313" key="5">
    <source>
        <dbReference type="EMBL" id="MFC4261506.1"/>
    </source>
</evidence>
<dbReference type="InterPro" id="IPR024185">
    <property type="entry name" value="FTHF_cligase-like_sf"/>
</dbReference>
<keyword evidence="2 4" id="KW-0547">Nucleotide-binding</keyword>
<sequence>MTKAALRTLYKQKRLALTAAKKDKLEDLILIQFQQLPISFPDVVMTYAPIQKLAEYNPVLIEEYCIFKNPATRLVYPVANFTNNTLQAFEVEPDTYFDVNSYGIDEPIDGTPLAPTDIDMMLVPLLTFNEQGYRVGYGKGFYDKFIAQCKQNIILIGISFFEPAIIDDVHYLDEKLDFCITPNRIYAF</sequence>
<keyword evidence="6" id="KW-1185">Reference proteome</keyword>
<keyword evidence="5" id="KW-0436">Ligase</keyword>
<evidence type="ECO:0000256" key="3">
    <source>
        <dbReference type="ARBA" id="ARBA00022840"/>
    </source>
</evidence>
<comment type="cofactor">
    <cofactor evidence="4">
        <name>Mg(2+)</name>
        <dbReference type="ChEBI" id="CHEBI:18420"/>
    </cofactor>
</comment>
<evidence type="ECO:0000256" key="1">
    <source>
        <dbReference type="ARBA" id="ARBA00010638"/>
    </source>
</evidence>
<organism evidence="5 6">
    <name type="scientific">Ferruginibacter yonginensis</name>
    <dbReference type="NCBI Taxonomy" id="1310416"/>
    <lineage>
        <taxon>Bacteria</taxon>
        <taxon>Pseudomonadati</taxon>
        <taxon>Bacteroidota</taxon>
        <taxon>Chitinophagia</taxon>
        <taxon>Chitinophagales</taxon>
        <taxon>Chitinophagaceae</taxon>
        <taxon>Ferruginibacter</taxon>
    </lineage>
</organism>
<comment type="caution">
    <text evidence="5">The sequence shown here is derived from an EMBL/GenBank/DDBJ whole genome shotgun (WGS) entry which is preliminary data.</text>
</comment>